<protein>
    <submittedName>
        <fullName evidence="2">SDR family oxidoreductase</fullName>
    </submittedName>
</protein>
<dbReference type="SUPFAM" id="SSF51735">
    <property type="entry name" value="NAD(P)-binding Rossmann-fold domains"/>
    <property type="match status" value="1"/>
</dbReference>
<dbReference type="Gene3D" id="3.40.50.720">
    <property type="entry name" value="NAD(P)-binding Rossmann-like Domain"/>
    <property type="match status" value="1"/>
</dbReference>
<dbReference type="Pfam" id="PF01370">
    <property type="entry name" value="Epimerase"/>
    <property type="match status" value="1"/>
</dbReference>
<name>A0ABV6Z0I9_UNCC1</name>
<dbReference type="InterPro" id="IPR036291">
    <property type="entry name" value="NAD(P)-bd_dom_sf"/>
</dbReference>
<reference evidence="2 3" key="1">
    <citation type="submission" date="2024-09" db="EMBL/GenBank/DDBJ databases">
        <title>Laminarin stimulates single cell rates of sulfate reduction while oxygen inhibits transcriptomic activity in coastal marine sediment.</title>
        <authorList>
            <person name="Lindsay M."/>
            <person name="Orcutt B."/>
            <person name="Emerson D."/>
            <person name="Stepanauskas R."/>
            <person name="D'Angelo T."/>
        </authorList>
    </citation>
    <scope>NUCLEOTIDE SEQUENCE [LARGE SCALE GENOMIC DNA]</scope>
    <source>
        <strain evidence="2">SAG AM-311-K15</strain>
    </source>
</reference>
<evidence type="ECO:0000259" key="1">
    <source>
        <dbReference type="Pfam" id="PF01370"/>
    </source>
</evidence>
<evidence type="ECO:0000313" key="3">
    <source>
        <dbReference type="Proteomes" id="UP001594351"/>
    </source>
</evidence>
<keyword evidence="3" id="KW-1185">Reference proteome</keyword>
<evidence type="ECO:0000313" key="2">
    <source>
        <dbReference type="EMBL" id="MFC1851961.1"/>
    </source>
</evidence>
<dbReference type="InterPro" id="IPR051783">
    <property type="entry name" value="NAD(P)-dependent_oxidoreduct"/>
</dbReference>
<dbReference type="PANTHER" id="PTHR48079">
    <property type="entry name" value="PROTEIN YEEZ"/>
    <property type="match status" value="1"/>
</dbReference>
<sequence length="330" mass="36380">MKKALVTGAAGFIGSHVVRELLARNIEVKALIRPGEPTTNLDGLDVQKVIGDILDYEAISKALQDVDTLFHLAAIYAIWMSDWSKIYEVNMQGSRNVLWAAVEQNIEKVVYTSSIAAIGIAPGEEVSTEDTAFNQYTLGSHYVLTKYLSQQEALGFARNKLDLVVVNPAFPFGVMDRVPTPTGQIIIDIVSGINRFYYSGGINIVDVRDVARGHVLAAEKGRTGELYILGNKNISIEDFTNLVLGIANLGDRFLVNMPVPLLKTATSVLTIWSDFISHKPPLSTPVEIQYSSNHLYFDSTKAQTELGLTLTPIGESLNQAIEWFKENDYL</sequence>
<dbReference type="InterPro" id="IPR001509">
    <property type="entry name" value="Epimerase_deHydtase"/>
</dbReference>
<organism evidence="2 3">
    <name type="scientific">candidate division CSSED10-310 bacterium</name>
    <dbReference type="NCBI Taxonomy" id="2855610"/>
    <lineage>
        <taxon>Bacteria</taxon>
        <taxon>Bacteria division CSSED10-310</taxon>
    </lineage>
</organism>
<proteinExistence type="predicted"/>
<dbReference type="CDD" id="cd05228">
    <property type="entry name" value="AR_FR_like_1_SDR_e"/>
    <property type="match status" value="1"/>
</dbReference>
<dbReference type="PANTHER" id="PTHR48079:SF6">
    <property type="entry name" value="NAD(P)-BINDING DOMAIN-CONTAINING PROTEIN-RELATED"/>
    <property type="match status" value="1"/>
</dbReference>
<dbReference type="EMBL" id="JBHPBY010000246">
    <property type="protein sequence ID" value="MFC1851961.1"/>
    <property type="molecule type" value="Genomic_DNA"/>
</dbReference>
<accession>A0ABV6Z0I9</accession>
<feature type="domain" description="NAD-dependent epimerase/dehydratase" evidence="1">
    <location>
        <begin position="4"/>
        <end position="230"/>
    </location>
</feature>
<comment type="caution">
    <text evidence="2">The sequence shown here is derived from an EMBL/GenBank/DDBJ whole genome shotgun (WGS) entry which is preliminary data.</text>
</comment>
<gene>
    <name evidence="2" type="ORF">ACFL27_17350</name>
</gene>
<dbReference type="Proteomes" id="UP001594351">
    <property type="component" value="Unassembled WGS sequence"/>
</dbReference>